<feature type="domain" description="F-box" evidence="1">
    <location>
        <begin position="29"/>
        <end position="84"/>
    </location>
</feature>
<gene>
    <name evidence="2" type="ORF">SCP_0606370</name>
</gene>
<evidence type="ECO:0000313" key="3">
    <source>
        <dbReference type="Proteomes" id="UP000287166"/>
    </source>
</evidence>
<dbReference type="EMBL" id="BFAD01000006">
    <property type="protein sequence ID" value="GBE84658.1"/>
    <property type="molecule type" value="Genomic_DNA"/>
</dbReference>
<dbReference type="Gene3D" id="1.20.1280.50">
    <property type="match status" value="1"/>
</dbReference>
<dbReference type="InterPro" id="IPR032675">
    <property type="entry name" value="LRR_dom_sf"/>
</dbReference>
<dbReference type="AlphaFoldDB" id="A0A401GR00"/>
<protein>
    <recommendedName>
        <fullName evidence="1">F-box domain-containing protein</fullName>
    </recommendedName>
</protein>
<dbReference type="Pfam" id="PF12937">
    <property type="entry name" value="F-box-like"/>
    <property type="match status" value="1"/>
</dbReference>
<dbReference type="InParanoid" id="A0A401GR00"/>
<comment type="caution">
    <text evidence="2">The sequence shown here is derived from an EMBL/GenBank/DDBJ whole genome shotgun (WGS) entry which is preliminary data.</text>
</comment>
<proteinExistence type="predicted"/>
<evidence type="ECO:0000313" key="2">
    <source>
        <dbReference type="EMBL" id="GBE84658.1"/>
    </source>
</evidence>
<dbReference type="InterPro" id="IPR001810">
    <property type="entry name" value="F-box_dom"/>
</dbReference>
<dbReference type="PANTHER" id="PTHR38926">
    <property type="entry name" value="F-BOX DOMAIN CONTAINING PROTEIN, EXPRESSED"/>
    <property type="match status" value="1"/>
</dbReference>
<dbReference type="Gene3D" id="3.80.10.10">
    <property type="entry name" value="Ribonuclease Inhibitor"/>
    <property type="match status" value="1"/>
</dbReference>
<dbReference type="OrthoDB" id="2754773at2759"/>
<evidence type="ECO:0000259" key="1">
    <source>
        <dbReference type="Pfam" id="PF12937"/>
    </source>
</evidence>
<name>A0A401GR00_9APHY</name>
<organism evidence="2 3">
    <name type="scientific">Sparassis crispa</name>
    <dbReference type="NCBI Taxonomy" id="139825"/>
    <lineage>
        <taxon>Eukaryota</taxon>
        <taxon>Fungi</taxon>
        <taxon>Dikarya</taxon>
        <taxon>Basidiomycota</taxon>
        <taxon>Agaricomycotina</taxon>
        <taxon>Agaricomycetes</taxon>
        <taxon>Polyporales</taxon>
        <taxon>Sparassidaceae</taxon>
        <taxon>Sparassis</taxon>
    </lineage>
</organism>
<accession>A0A401GR00</accession>
<reference evidence="2 3" key="1">
    <citation type="journal article" date="2018" name="Sci. Rep.">
        <title>Genome sequence of the cauliflower mushroom Sparassis crispa (Hanabiratake) and its association with beneficial usage.</title>
        <authorList>
            <person name="Kiyama R."/>
            <person name="Furutani Y."/>
            <person name="Kawaguchi K."/>
            <person name="Nakanishi T."/>
        </authorList>
    </citation>
    <scope>NUCLEOTIDE SEQUENCE [LARGE SCALE GENOMIC DNA]</scope>
</reference>
<dbReference type="RefSeq" id="XP_027615571.1">
    <property type="nucleotide sequence ID" value="XM_027759770.1"/>
</dbReference>
<sequence>MPEDTLCRTVAQRPISSISPSPTSEPPVNRLPNEILGEIFVILRSLDYSNNISPVGMAWLRVTFVCQYWRGIALGMPSLWSSIDVTRDLEFCRLYLQRSQNTLIDIHYPRDMLVRCRCSTHNVTGIIVMVLPHAHRIRTLELGTMDKSHLLELFAALTIPMPHMEALELLRDDGWDDLTPFNPPRDQFPALRSIALNPACIAWSSPLLSRLTNLELYYRTSDKLLSMNTFLDMIQASPDLQSLVLWHAGPNVGASKDTRIVSLPQLRVIHLEDTSRTISSTLAHLAIPARAFLKIRILAHREFGHPLPDLIHDIFPPDTSALDNLKSIRHVNLTGEHNHFSISAFDGPGGRYQEDMRLRVYVTYNNIDLSPLVPTALPALAAMFGPSVVGLNVEGEYDLTEEQWRDTLTCWPDLEYIHVLLGGDVRSLFEALRLPPVGFSTGIPSPRLKDILVCRVSSGSIEHSFRIIIACLEARLAQGTRLEELTLRDGLWTDNPGDGFKAKMETLVGKYCWDVRRV</sequence>
<dbReference type="Proteomes" id="UP000287166">
    <property type="component" value="Unassembled WGS sequence"/>
</dbReference>
<dbReference type="STRING" id="139825.A0A401GR00"/>
<dbReference type="GeneID" id="38781575"/>
<dbReference type="PANTHER" id="PTHR38926:SF72">
    <property type="entry name" value="IM:7136021-RELATED"/>
    <property type="match status" value="1"/>
</dbReference>
<keyword evidence="3" id="KW-1185">Reference proteome</keyword>